<evidence type="ECO:0000259" key="2">
    <source>
        <dbReference type="PROSITE" id="PS50943"/>
    </source>
</evidence>
<evidence type="ECO:0000256" key="1">
    <source>
        <dbReference type="SAM" id="MobiDB-lite"/>
    </source>
</evidence>
<dbReference type="Gene3D" id="1.10.260.40">
    <property type="entry name" value="lambda repressor-like DNA-binding domains"/>
    <property type="match status" value="1"/>
</dbReference>
<organism evidence="3 4">
    <name type="scientific">Streptomyces ziwulingensis</name>
    <dbReference type="NCBI Taxonomy" id="1045501"/>
    <lineage>
        <taxon>Bacteria</taxon>
        <taxon>Bacillati</taxon>
        <taxon>Actinomycetota</taxon>
        <taxon>Actinomycetes</taxon>
        <taxon>Kitasatosporales</taxon>
        <taxon>Streptomycetaceae</taxon>
        <taxon>Streptomyces</taxon>
    </lineage>
</organism>
<dbReference type="Proteomes" id="UP001501265">
    <property type="component" value="Unassembled WGS sequence"/>
</dbReference>
<proteinExistence type="predicted"/>
<keyword evidence="4" id="KW-1185">Reference proteome</keyword>
<comment type="caution">
    <text evidence="3">The sequence shown here is derived from an EMBL/GenBank/DDBJ whole genome shotgun (WGS) entry which is preliminary data.</text>
</comment>
<dbReference type="InterPro" id="IPR010982">
    <property type="entry name" value="Lambda_DNA-bd_dom_sf"/>
</dbReference>
<feature type="domain" description="HTH cro/C1-type" evidence="2">
    <location>
        <begin position="25"/>
        <end position="79"/>
    </location>
</feature>
<dbReference type="Pfam" id="PF01381">
    <property type="entry name" value="HTH_3"/>
    <property type="match status" value="1"/>
</dbReference>
<dbReference type="PROSITE" id="PS50943">
    <property type="entry name" value="HTH_CROC1"/>
    <property type="match status" value="1"/>
</dbReference>
<sequence>MDGCSRSVPPYGRVLAQRRAVGDHIRCVREYANLSRLDVCSTSGVDVASYSRIENGHPSPRLDTLIRIADAIAVPPRDLVPGDGRPAIRGGAGTGMAATPN</sequence>
<dbReference type="SUPFAM" id="SSF47413">
    <property type="entry name" value="lambda repressor-like DNA-binding domains"/>
    <property type="match status" value="1"/>
</dbReference>
<protein>
    <recommendedName>
        <fullName evidence="2">HTH cro/C1-type domain-containing protein</fullName>
    </recommendedName>
</protein>
<accession>A0ABP9BXQ9</accession>
<dbReference type="SMART" id="SM00530">
    <property type="entry name" value="HTH_XRE"/>
    <property type="match status" value="1"/>
</dbReference>
<evidence type="ECO:0000313" key="4">
    <source>
        <dbReference type="Proteomes" id="UP001501265"/>
    </source>
</evidence>
<dbReference type="EMBL" id="BAABIG010000027">
    <property type="protein sequence ID" value="GAA4802050.1"/>
    <property type="molecule type" value="Genomic_DNA"/>
</dbReference>
<gene>
    <name evidence="3" type="ORF">GCM10023220_33760</name>
</gene>
<dbReference type="CDD" id="cd00093">
    <property type="entry name" value="HTH_XRE"/>
    <property type="match status" value="1"/>
</dbReference>
<feature type="region of interest" description="Disordered" evidence="1">
    <location>
        <begin position="80"/>
        <end position="101"/>
    </location>
</feature>
<evidence type="ECO:0000313" key="3">
    <source>
        <dbReference type="EMBL" id="GAA4802050.1"/>
    </source>
</evidence>
<name>A0ABP9BXQ9_9ACTN</name>
<reference evidence="4" key="1">
    <citation type="journal article" date="2019" name="Int. J. Syst. Evol. Microbiol.">
        <title>The Global Catalogue of Microorganisms (GCM) 10K type strain sequencing project: providing services to taxonomists for standard genome sequencing and annotation.</title>
        <authorList>
            <consortium name="The Broad Institute Genomics Platform"/>
            <consortium name="The Broad Institute Genome Sequencing Center for Infectious Disease"/>
            <person name="Wu L."/>
            <person name="Ma J."/>
        </authorList>
    </citation>
    <scope>NUCLEOTIDE SEQUENCE [LARGE SCALE GENOMIC DNA]</scope>
    <source>
        <strain evidence="4">JCM 18081</strain>
    </source>
</reference>
<dbReference type="InterPro" id="IPR001387">
    <property type="entry name" value="Cro/C1-type_HTH"/>
</dbReference>